<proteinExistence type="predicted"/>
<feature type="compositionally biased region" description="Polar residues" evidence="1">
    <location>
        <begin position="376"/>
        <end position="389"/>
    </location>
</feature>
<protein>
    <recommendedName>
        <fullName evidence="4">DNA/RNA-binding domain-containing protein</fullName>
    </recommendedName>
</protein>
<sequence length="962" mass="106349">MSFVGIYKLGRQHRSPLVRSGRRWFAVDSLKQDKAASTRTTQTKCEPSLTCRLCGPLGPPHTASFVQMLLPRAGHVISSSRFPQAGVRSCSFDSSSSCVARDARLFHSFNNGVAGVSGWPSAYSGNWTLRHPEFPARHICLPSPPGQHVVCSSHSLDKYRKGSSEEKLRDLSAAAWRNSPPLPNVGHISAVFAATAFHPARPHSSWLMDQFRRLRSHDGTTEASWSSKARTQPEAFFRDCSTGTPTGLTSKSGIFNPAIVDSPRMGSPVSFAGPAFKCDNRPPRTFYHPLRASPDATTAVHLEDLTLDTADGDRSRLPSCAVESAVATPSHSVKRTRATSSPHRRCSRRLDAPRGHEQPADPCTRGTRKSKVRPPASQNVGSSQSQYGRQTKYDRIPGGLPACSAAKPFTPGPRDSGYESHHEPASFPTAPSSLSCVHETVPHEQCPPEYNGLSPGKGQYNMAPQPPITPITKVQLAAEIKGIYAALVQVEARCIKIHNDQAKDPDSELSAEQLQALIGLQRTLLYEHYDFLVATQHSAATSTLKGLPAKYSMPARMWRHGIHAFLEVLRVRRPHSQEYMLSFIGLAYQMMTLLYETVKLFEDTWIECLGDLARYRMAIEEHREGHYIWGGVAAWWYRLESDQHPEVGRLYHHLGILESPSLRKFSLYSRALTSQKPFYNARDSLTTLCTPIMQGETPSYKVADSSAQIALLKFHASVYSKCNEDELRVAARKALSLLEHDSTTEIRKYGVELVVSNIAALLELGTPQNHLWQAFSHAFHDSKNDIYPPDLASCASLSPTQAPPPVFDFVYSAFNLLLHRATTSTSNLCDLLPTIHAILLWLHSLLTLQQTPSAPPPTASTTHDAPPDNTSSLFLQPESFSWGRLSSILNATARISTSTATQPISDRTVELARQMRFPEHSKPLPEDFTFRGLNWLSQKYYPSSTTYFPKDVNDGTRGASAG</sequence>
<dbReference type="Gene3D" id="1.25.40.10">
    <property type="entry name" value="Tetratricopeptide repeat domain"/>
    <property type="match status" value="1"/>
</dbReference>
<dbReference type="GO" id="GO:0005697">
    <property type="term" value="C:telomerase holoenzyme complex"/>
    <property type="evidence" value="ECO:0007669"/>
    <property type="project" value="TreeGrafter"/>
</dbReference>
<name>A0A6A6PNF2_9PEZI</name>
<dbReference type="RefSeq" id="XP_033588210.1">
    <property type="nucleotide sequence ID" value="XM_033737928.1"/>
</dbReference>
<feature type="compositionally biased region" description="Basic and acidic residues" evidence="1">
    <location>
        <begin position="348"/>
        <end position="359"/>
    </location>
</feature>
<accession>A0A6A6PNF2</accession>
<feature type="compositionally biased region" description="Basic residues" evidence="1">
    <location>
        <begin position="332"/>
        <end position="347"/>
    </location>
</feature>
<dbReference type="GeneID" id="54478930"/>
<evidence type="ECO:0000313" key="3">
    <source>
        <dbReference type="Proteomes" id="UP000799767"/>
    </source>
</evidence>
<dbReference type="GO" id="GO:0070034">
    <property type="term" value="F:telomerase RNA binding"/>
    <property type="evidence" value="ECO:0007669"/>
    <property type="project" value="TreeGrafter"/>
</dbReference>
<reference evidence="2" key="1">
    <citation type="journal article" date="2020" name="Stud. Mycol.">
        <title>101 Dothideomycetes genomes: a test case for predicting lifestyles and emergence of pathogens.</title>
        <authorList>
            <person name="Haridas S."/>
            <person name="Albert R."/>
            <person name="Binder M."/>
            <person name="Bloem J."/>
            <person name="Labutti K."/>
            <person name="Salamov A."/>
            <person name="Andreopoulos B."/>
            <person name="Baker S."/>
            <person name="Barry K."/>
            <person name="Bills G."/>
            <person name="Bluhm B."/>
            <person name="Cannon C."/>
            <person name="Castanera R."/>
            <person name="Culley D."/>
            <person name="Daum C."/>
            <person name="Ezra D."/>
            <person name="Gonzalez J."/>
            <person name="Henrissat B."/>
            <person name="Kuo A."/>
            <person name="Liang C."/>
            <person name="Lipzen A."/>
            <person name="Lutzoni F."/>
            <person name="Magnuson J."/>
            <person name="Mondo S."/>
            <person name="Nolan M."/>
            <person name="Ohm R."/>
            <person name="Pangilinan J."/>
            <person name="Park H.-J."/>
            <person name="Ramirez L."/>
            <person name="Alfaro M."/>
            <person name="Sun H."/>
            <person name="Tritt A."/>
            <person name="Yoshinaga Y."/>
            <person name="Zwiers L.-H."/>
            <person name="Turgeon B."/>
            <person name="Goodwin S."/>
            <person name="Spatafora J."/>
            <person name="Crous P."/>
            <person name="Grigoriev I."/>
        </authorList>
    </citation>
    <scope>NUCLEOTIDE SEQUENCE</scope>
    <source>
        <strain evidence="2">CBS 113389</strain>
    </source>
</reference>
<organism evidence="2 3">
    <name type="scientific">Neohortaea acidophila</name>
    <dbReference type="NCBI Taxonomy" id="245834"/>
    <lineage>
        <taxon>Eukaryota</taxon>
        <taxon>Fungi</taxon>
        <taxon>Dikarya</taxon>
        <taxon>Ascomycota</taxon>
        <taxon>Pezizomycotina</taxon>
        <taxon>Dothideomycetes</taxon>
        <taxon>Dothideomycetidae</taxon>
        <taxon>Mycosphaerellales</taxon>
        <taxon>Teratosphaeriaceae</taxon>
        <taxon>Neohortaea</taxon>
    </lineage>
</organism>
<evidence type="ECO:0008006" key="4">
    <source>
        <dbReference type="Google" id="ProtNLM"/>
    </source>
</evidence>
<keyword evidence="3" id="KW-1185">Reference proteome</keyword>
<dbReference type="PANTHER" id="PTHR15696">
    <property type="entry name" value="SMG-7 SUPPRESSOR WITH MORPHOLOGICAL EFFECT ON GENITALIA PROTEIN 7"/>
    <property type="match status" value="1"/>
</dbReference>
<gene>
    <name evidence="2" type="ORF">BDY17DRAFT_335365</name>
</gene>
<dbReference type="Proteomes" id="UP000799767">
    <property type="component" value="Unassembled WGS sequence"/>
</dbReference>
<dbReference type="PANTHER" id="PTHR15696:SF0">
    <property type="entry name" value="TELOMERASE-BINDING PROTEIN EST1A"/>
    <property type="match status" value="1"/>
</dbReference>
<dbReference type="GO" id="GO:0042162">
    <property type="term" value="F:telomeric DNA binding"/>
    <property type="evidence" value="ECO:0007669"/>
    <property type="project" value="TreeGrafter"/>
</dbReference>
<dbReference type="AlphaFoldDB" id="A0A6A6PNF2"/>
<dbReference type="InterPro" id="IPR011990">
    <property type="entry name" value="TPR-like_helical_dom_sf"/>
</dbReference>
<evidence type="ECO:0000313" key="2">
    <source>
        <dbReference type="EMBL" id="KAF2481640.1"/>
    </source>
</evidence>
<dbReference type="SUPFAM" id="SSF48452">
    <property type="entry name" value="TPR-like"/>
    <property type="match status" value="1"/>
</dbReference>
<dbReference type="EMBL" id="MU001637">
    <property type="protein sequence ID" value="KAF2481640.1"/>
    <property type="molecule type" value="Genomic_DNA"/>
</dbReference>
<dbReference type="InterPro" id="IPR045153">
    <property type="entry name" value="Est1/Ebs1-like"/>
</dbReference>
<dbReference type="GO" id="GO:0000184">
    <property type="term" value="P:nuclear-transcribed mRNA catabolic process, nonsense-mediated decay"/>
    <property type="evidence" value="ECO:0007669"/>
    <property type="project" value="TreeGrafter"/>
</dbReference>
<dbReference type="OrthoDB" id="2017974at2759"/>
<evidence type="ECO:0000256" key="1">
    <source>
        <dbReference type="SAM" id="MobiDB-lite"/>
    </source>
</evidence>
<feature type="region of interest" description="Disordered" evidence="1">
    <location>
        <begin position="322"/>
        <end position="434"/>
    </location>
</feature>